<name>A0A212EWP9_DANPL</name>
<accession>A0A212EWP9</accession>
<keyword evidence="2" id="KW-1185">Reference proteome</keyword>
<dbReference type="InParanoid" id="A0A212EWP9"/>
<sequence>MTEDYYYTKTVGALDLRPAPRALARFPSLDTYSTPIPVIPRLEAPARRFEAGEVGSLLPRRQACVPSRERRVDRGMYIDGETVRRRDPRVTGG</sequence>
<proteinExistence type="predicted"/>
<dbReference type="KEGG" id="dpl:KGM_203566"/>
<reference evidence="1 2" key="1">
    <citation type="journal article" date="2011" name="Cell">
        <title>The monarch butterfly genome yields insights into long-distance migration.</title>
        <authorList>
            <person name="Zhan S."/>
            <person name="Merlin C."/>
            <person name="Boore J.L."/>
            <person name="Reppert S.M."/>
        </authorList>
    </citation>
    <scope>NUCLEOTIDE SEQUENCE [LARGE SCALE GENOMIC DNA]</scope>
    <source>
        <strain evidence="1">F-2</strain>
    </source>
</reference>
<evidence type="ECO:0000313" key="1">
    <source>
        <dbReference type="EMBL" id="OWR45916.1"/>
    </source>
</evidence>
<evidence type="ECO:0000313" key="2">
    <source>
        <dbReference type="Proteomes" id="UP000007151"/>
    </source>
</evidence>
<dbReference type="EMBL" id="AGBW02011923">
    <property type="protein sequence ID" value="OWR45916.1"/>
    <property type="molecule type" value="Genomic_DNA"/>
</dbReference>
<comment type="caution">
    <text evidence="1">The sequence shown here is derived from an EMBL/GenBank/DDBJ whole genome shotgun (WGS) entry which is preliminary data.</text>
</comment>
<dbReference type="AlphaFoldDB" id="A0A212EWP9"/>
<protein>
    <submittedName>
        <fullName evidence="1">Uncharacterized protein</fullName>
    </submittedName>
</protein>
<gene>
    <name evidence="1" type="ORF">KGM_203566</name>
</gene>
<organism evidence="1 2">
    <name type="scientific">Danaus plexippus plexippus</name>
    <dbReference type="NCBI Taxonomy" id="278856"/>
    <lineage>
        <taxon>Eukaryota</taxon>
        <taxon>Metazoa</taxon>
        <taxon>Ecdysozoa</taxon>
        <taxon>Arthropoda</taxon>
        <taxon>Hexapoda</taxon>
        <taxon>Insecta</taxon>
        <taxon>Pterygota</taxon>
        <taxon>Neoptera</taxon>
        <taxon>Endopterygota</taxon>
        <taxon>Lepidoptera</taxon>
        <taxon>Glossata</taxon>
        <taxon>Ditrysia</taxon>
        <taxon>Papilionoidea</taxon>
        <taxon>Nymphalidae</taxon>
        <taxon>Danainae</taxon>
        <taxon>Danaini</taxon>
        <taxon>Danaina</taxon>
        <taxon>Danaus</taxon>
        <taxon>Danaus</taxon>
    </lineage>
</organism>
<dbReference type="Proteomes" id="UP000007151">
    <property type="component" value="Unassembled WGS sequence"/>
</dbReference>